<dbReference type="GO" id="GO:0006367">
    <property type="term" value="P:transcription initiation at RNA polymerase II promoter"/>
    <property type="evidence" value="ECO:0007669"/>
    <property type="project" value="InterPro"/>
</dbReference>
<evidence type="ECO:0000313" key="9">
    <source>
        <dbReference type="EMBL" id="CAD7700078.1"/>
    </source>
</evidence>
<feature type="compositionally biased region" description="Basic and acidic residues" evidence="8">
    <location>
        <begin position="190"/>
        <end position="201"/>
    </location>
</feature>
<dbReference type="InterPro" id="IPR008851">
    <property type="entry name" value="TFIIF-alpha"/>
</dbReference>
<dbReference type="EMBL" id="CAJHUC010001171">
    <property type="protein sequence ID" value="CAD7700078.1"/>
    <property type="molecule type" value="Genomic_DNA"/>
</dbReference>
<keyword evidence="3 7" id="KW-0805">Transcription regulation</keyword>
<dbReference type="AlphaFoldDB" id="A0A8S1IXY0"/>
<keyword evidence="5 7" id="KW-0804">Transcription</keyword>
<evidence type="ECO:0000256" key="4">
    <source>
        <dbReference type="ARBA" id="ARBA00023125"/>
    </source>
</evidence>
<comment type="subcellular location">
    <subcellularLocation>
        <location evidence="1 7">Nucleus</location>
    </subcellularLocation>
</comment>
<evidence type="ECO:0000256" key="5">
    <source>
        <dbReference type="ARBA" id="ARBA00023163"/>
    </source>
</evidence>
<dbReference type="Pfam" id="PF05793">
    <property type="entry name" value="TFIIF_alpha"/>
    <property type="match status" value="1"/>
</dbReference>
<organism evidence="9 10">
    <name type="scientific">Ostreobium quekettii</name>
    <dbReference type="NCBI Taxonomy" id="121088"/>
    <lineage>
        <taxon>Eukaryota</taxon>
        <taxon>Viridiplantae</taxon>
        <taxon>Chlorophyta</taxon>
        <taxon>core chlorophytes</taxon>
        <taxon>Ulvophyceae</taxon>
        <taxon>TCBD clade</taxon>
        <taxon>Bryopsidales</taxon>
        <taxon>Ostreobineae</taxon>
        <taxon>Ostreobiaceae</taxon>
        <taxon>Ostreobium</taxon>
    </lineage>
</organism>
<dbReference type="InterPro" id="IPR011039">
    <property type="entry name" value="TFIIF_interaction"/>
</dbReference>
<dbReference type="PANTHER" id="PTHR13011:SF0">
    <property type="entry name" value="GENERAL TRANSCRIPTION FACTOR IIF SUBUNIT 1"/>
    <property type="match status" value="1"/>
</dbReference>
<feature type="compositionally biased region" description="Basic and acidic residues" evidence="8">
    <location>
        <begin position="209"/>
        <end position="218"/>
    </location>
</feature>
<evidence type="ECO:0000256" key="1">
    <source>
        <dbReference type="ARBA" id="ARBA00004123"/>
    </source>
</evidence>
<comment type="function">
    <text evidence="7">TFIIF is a general transcription initiation factor that binds to RNA polymerase II and helps to recruit it to the initiation complex in collaboration with TFIIB. It promotes transcription elongation.</text>
</comment>
<evidence type="ECO:0000256" key="7">
    <source>
        <dbReference type="RuleBase" id="RU366044"/>
    </source>
</evidence>
<reference evidence="9" key="1">
    <citation type="submission" date="2020-12" db="EMBL/GenBank/DDBJ databases">
        <authorList>
            <person name="Iha C."/>
        </authorList>
    </citation>
    <scope>NUCLEOTIDE SEQUENCE</scope>
</reference>
<proteinExistence type="inferred from homology"/>
<evidence type="ECO:0000256" key="8">
    <source>
        <dbReference type="SAM" id="MobiDB-lite"/>
    </source>
</evidence>
<dbReference type="Proteomes" id="UP000708148">
    <property type="component" value="Unassembled WGS sequence"/>
</dbReference>
<dbReference type="GO" id="GO:0032968">
    <property type="term" value="P:positive regulation of transcription elongation by RNA polymerase II"/>
    <property type="evidence" value="ECO:0007669"/>
    <property type="project" value="InterPro"/>
</dbReference>
<accession>A0A8S1IXY0</accession>
<dbReference type="GO" id="GO:0003677">
    <property type="term" value="F:DNA binding"/>
    <property type="evidence" value="ECO:0007669"/>
    <property type="project" value="UniProtKB-KW"/>
</dbReference>
<feature type="compositionally biased region" description="Acidic residues" evidence="8">
    <location>
        <begin position="223"/>
        <end position="234"/>
    </location>
</feature>
<evidence type="ECO:0000256" key="2">
    <source>
        <dbReference type="ARBA" id="ARBA00005249"/>
    </source>
</evidence>
<dbReference type="SUPFAM" id="SSF50916">
    <property type="entry name" value="Rap30/74 interaction domains"/>
    <property type="match status" value="1"/>
</dbReference>
<protein>
    <recommendedName>
        <fullName evidence="7">Transcription initiation factor IIF subunit alpha</fullName>
    </recommendedName>
</protein>
<dbReference type="PANTHER" id="PTHR13011">
    <property type="entry name" value="TFIIF-ALPHA"/>
    <property type="match status" value="1"/>
</dbReference>
<name>A0A8S1IXY0_9CHLO</name>
<feature type="region of interest" description="Disordered" evidence="8">
    <location>
        <begin position="151"/>
        <end position="234"/>
    </location>
</feature>
<keyword evidence="4 7" id="KW-0238">DNA-binding</keyword>
<dbReference type="GO" id="GO:0016251">
    <property type="term" value="F:RNA polymerase II general transcription initiation factor activity"/>
    <property type="evidence" value="ECO:0007669"/>
    <property type="project" value="TreeGrafter"/>
</dbReference>
<keyword evidence="6 7" id="KW-0539">Nucleus</keyword>
<dbReference type="GO" id="GO:0001096">
    <property type="term" value="F:TFIIF-class transcription factor complex binding"/>
    <property type="evidence" value="ECO:0007669"/>
    <property type="project" value="TreeGrafter"/>
</dbReference>
<comment type="caution">
    <text evidence="9">The sequence shown here is derived from an EMBL/GenBank/DDBJ whole genome shotgun (WGS) entry which is preliminary data.</text>
</comment>
<evidence type="ECO:0000256" key="6">
    <source>
        <dbReference type="ARBA" id="ARBA00023242"/>
    </source>
</evidence>
<dbReference type="OrthoDB" id="76676at2759"/>
<sequence>MAHPGNAGTSRQEYTIRMASSFDLQREKMFIGNFPLGIPNFRDKSERQWNMYKEKAESTSKPKDAGEAAWLLEDRPGHVSHRGVQANPTTMSGYFILTRSGNEFLAHPISEWYNFRPVVQHEVLSLEEAEELMKKKQKPRISRAVSERLRHIAQKQEPTDSQEDGTQRLGLDSDDSVSDGTEKSRKRPHHASEPQGDHQLSDSEPEVLSDNKDGEKLRPANVEDWEFEEDYDDDDVAMGELDADNDEAEQEYRRFVGSDSDEEAEELNESGKMLKKLLKKTGLDESDSEGEADDAYEGARSFAWIVDRAEHFGQKNEEHVCRVENKPAPICFTPWWPGVGSSLHSQVETVCFRPEL</sequence>
<dbReference type="GO" id="GO:0005674">
    <property type="term" value="C:transcription factor TFIIF complex"/>
    <property type="evidence" value="ECO:0007669"/>
    <property type="project" value="TreeGrafter"/>
</dbReference>
<gene>
    <name evidence="9" type="ORF">OSTQU699_LOCUS5437</name>
</gene>
<comment type="similarity">
    <text evidence="2 7">Belongs to the TFIIF alpha subunit family.</text>
</comment>
<evidence type="ECO:0000313" key="10">
    <source>
        <dbReference type="Proteomes" id="UP000708148"/>
    </source>
</evidence>
<keyword evidence="10" id="KW-1185">Reference proteome</keyword>
<evidence type="ECO:0000256" key="3">
    <source>
        <dbReference type="ARBA" id="ARBA00023015"/>
    </source>
</evidence>